<keyword evidence="1" id="KW-1133">Transmembrane helix</keyword>
<feature type="transmembrane region" description="Helical" evidence="1">
    <location>
        <begin position="201"/>
        <end position="221"/>
    </location>
</feature>
<feature type="transmembrane region" description="Helical" evidence="1">
    <location>
        <begin position="52"/>
        <end position="71"/>
    </location>
</feature>
<sequence>MSRIINISLYQLRDFRKAVFIYYAIILGLGLFFINTARAADSASMSNVGGPTTVIFLFILGLNCFTDSYNFMQANNITRVNFFFGNALAIIAVSAIMAMADVLIIEFFTANITYTHMVVDIYSYSNIITNFLWYVIMFALFTNLGWMVTMIYYRSNTVMKVLVSISPFVLRYVLSHLNRMLDGRVANAIGDFFSQTFKTPYLGMVTMLLATILILGINYLLMWKTPVKR</sequence>
<reference evidence="2" key="1">
    <citation type="journal article" date="2018" name="Antonie Van Leeuwenhoek">
        <title>Proteinivorax hydrogeniformans sp. nov., an anaerobic, haloalkaliphilic bacterium fermenting proteinaceous compounds with high hydrogen production.</title>
        <authorList>
            <person name="Boltyanskaya Y."/>
            <person name="Detkova E."/>
            <person name="Pimenov N."/>
            <person name="Kevbrin V."/>
        </authorList>
    </citation>
    <scope>NUCLEOTIDE SEQUENCE</scope>
    <source>
        <strain evidence="2">Z-710</strain>
    </source>
</reference>
<evidence type="ECO:0008006" key="3">
    <source>
        <dbReference type="Google" id="ProtNLM"/>
    </source>
</evidence>
<dbReference type="EMBL" id="CP159485">
    <property type="protein sequence ID" value="XCI29455.1"/>
    <property type="molecule type" value="Genomic_DNA"/>
</dbReference>
<name>A0AAU8HVN2_9FIRM</name>
<protein>
    <recommendedName>
        <fullName evidence="3">ABC-2 family transporter</fullName>
    </recommendedName>
</protein>
<feature type="transmembrane region" description="Helical" evidence="1">
    <location>
        <begin position="20"/>
        <end position="40"/>
    </location>
</feature>
<dbReference type="RefSeq" id="WP_353894003.1">
    <property type="nucleotide sequence ID" value="NZ_CP159485.1"/>
</dbReference>
<feature type="transmembrane region" description="Helical" evidence="1">
    <location>
        <begin position="127"/>
        <end position="146"/>
    </location>
</feature>
<reference evidence="2" key="2">
    <citation type="submission" date="2024-06" db="EMBL/GenBank/DDBJ databases">
        <authorList>
            <person name="Petrova K.O."/>
            <person name="Toshchakov S.V."/>
            <person name="Boltjanskaja Y.V."/>
            <person name="Kevbrin V.V."/>
        </authorList>
    </citation>
    <scope>NUCLEOTIDE SEQUENCE</scope>
    <source>
        <strain evidence="2">Z-710</strain>
    </source>
</reference>
<proteinExistence type="predicted"/>
<dbReference type="AlphaFoldDB" id="A0AAU8HVN2"/>
<feature type="transmembrane region" description="Helical" evidence="1">
    <location>
        <begin position="83"/>
        <end position="107"/>
    </location>
</feature>
<accession>A0AAU8HVN2</accession>
<gene>
    <name evidence="2" type="ORF">PRVXH_000776</name>
</gene>
<organism evidence="2">
    <name type="scientific">Proteinivorax hydrogeniformans</name>
    <dbReference type="NCBI Taxonomy" id="1826727"/>
    <lineage>
        <taxon>Bacteria</taxon>
        <taxon>Bacillati</taxon>
        <taxon>Bacillota</taxon>
        <taxon>Clostridia</taxon>
        <taxon>Eubacteriales</taxon>
        <taxon>Proteinivoracaceae</taxon>
        <taxon>Proteinivorax</taxon>
    </lineage>
</organism>
<evidence type="ECO:0000256" key="1">
    <source>
        <dbReference type="SAM" id="Phobius"/>
    </source>
</evidence>
<keyword evidence="1" id="KW-0812">Transmembrane</keyword>
<evidence type="ECO:0000313" key="2">
    <source>
        <dbReference type="EMBL" id="XCI29455.1"/>
    </source>
</evidence>
<keyword evidence="1" id="KW-0472">Membrane</keyword>